<evidence type="ECO:0000256" key="3">
    <source>
        <dbReference type="ARBA" id="ARBA00023602"/>
    </source>
</evidence>
<evidence type="ECO:0000256" key="2">
    <source>
        <dbReference type="ARBA" id="ARBA00022803"/>
    </source>
</evidence>
<dbReference type="GO" id="GO:0005829">
    <property type="term" value="C:cytosol"/>
    <property type="evidence" value="ECO:0007669"/>
    <property type="project" value="TreeGrafter"/>
</dbReference>
<dbReference type="GO" id="GO:0043022">
    <property type="term" value="F:ribosome binding"/>
    <property type="evidence" value="ECO:0007669"/>
    <property type="project" value="EnsemblFungi"/>
</dbReference>
<accession>A0A061HQQ8</accession>
<feature type="compositionally biased region" description="Polar residues" evidence="4">
    <location>
        <begin position="19"/>
        <end position="29"/>
    </location>
</feature>
<feature type="domain" description="Cns1/TTC4 wheel" evidence="5">
    <location>
        <begin position="286"/>
        <end position="396"/>
    </location>
</feature>
<dbReference type="OrthoDB" id="420195at2759"/>
<dbReference type="Gene3D" id="1.25.40.10">
    <property type="entry name" value="Tetratricopeptide repeat domain"/>
    <property type="match status" value="1"/>
</dbReference>
<evidence type="ECO:0000256" key="1">
    <source>
        <dbReference type="ARBA" id="ARBA00022737"/>
    </source>
</evidence>
<dbReference type="HOGENOM" id="CLU_040446_0_0_1"/>
<name>A0A061HQQ8_BLUGR</name>
<sequence length="406" mass="45180">MSVSKLVEGVDNAYLTPKDASSTEDSSQGPVPDITDDMIPALPPGLAYSRLKSTAEILEDLNKSPLFMTSLEENEDIEALRALAYEGTPYEVACGFKEHGNECFTSKNWKDAKEFYNKAINILIDKFQKVLRGEMETLKSKEKKRELQVLEACLINRAACHLELQNYRTCILDCGSALQINSKNIKAYYRSSKAFLALDKITESKDACKRGLEVAPENSALHSVAAAIESRSTIVAAKRQQKLELAKRQNLEIATLSTALRARNITLRKTTKPPEMEDAQIALVPDPIDPTSSLCFPTVLLYPLRLESDFIKAFNETQSISEHLSYILPLPWDHLGEYFNTGVVCFMETTTAGLIKVGLKVPILKALATENVEIVDELVKIYVLPKASATAWTVDFKKKKALEKTP</sequence>
<dbReference type="CDD" id="cd21381">
    <property type="entry name" value="CTWD_TTC4"/>
    <property type="match status" value="1"/>
</dbReference>
<reference evidence="8" key="1">
    <citation type="journal article" date="2013" name="Nat. Genet.">
        <title>The wheat powdery mildew genome shows the unique evolution of an obligate biotroph.</title>
        <authorList>
            <person name="Wicker T."/>
            <person name="Oberhaensli S."/>
            <person name="Parlange F."/>
            <person name="Buchmann J.P."/>
            <person name="Shatalina M."/>
            <person name="Roffler S."/>
            <person name="Ben-David R."/>
            <person name="Dolezel J."/>
            <person name="Simkova H."/>
            <person name="Schulze-Lefert P."/>
            <person name="Spanu P.D."/>
            <person name="Bruggmann R."/>
            <person name="Amselem J."/>
            <person name="Quesneville H."/>
            <person name="Ver Loren van Themaat E."/>
            <person name="Paape T."/>
            <person name="Shimizu K.K."/>
            <person name="Keller B."/>
        </authorList>
    </citation>
    <scope>NUCLEOTIDE SEQUENCE [LARGE SCALE GENOMIC DNA]</scope>
    <source>
        <strain evidence="8">96224</strain>
    </source>
</reference>
<dbReference type="InterPro" id="IPR019734">
    <property type="entry name" value="TPR_rpt"/>
</dbReference>
<dbReference type="PANTHER" id="PTHR46035:SF1">
    <property type="entry name" value="TETRATRICOPEPTIDE REPEAT PROTEIN 4"/>
    <property type="match status" value="1"/>
</dbReference>
<dbReference type="EMBL" id="UIGY01000020">
    <property type="protein sequence ID" value="SUZ08373.1"/>
    <property type="molecule type" value="Genomic_DNA"/>
</dbReference>
<dbReference type="SUPFAM" id="SSF48452">
    <property type="entry name" value="TPR-like"/>
    <property type="match status" value="1"/>
</dbReference>
<evidence type="ECO:0000313" key="7">
    <source>
        <dbReference type="EMBL" id="SUZ08373.1"/>
    </source>
</evidence>
<evidence type="ECO:0000256" key="4">
    <source>
        <dbReference type="SAM" id="MobiDB-lite"/>
    </source>
</evidence>
<dbReference type="Pfam" id="PF18972">
    <property type="entry name" value="Wheel"/>
    <property type="match status" value="1"/>
</dbReference>
<reference evidence="7" key="3">
    <citation type="submission" date="2018-07" db="EMBL/GenBank/DDBJ databases">
        <authorList>
            <person name="Quirk P.G."/>
            <person name="Krulwich T.A."/>
        </authorList>
    </citation>
    <scope>NUCLEOTIDE SEQUENCE</scope>
    <source>
        <strain evidence="7">96224</strain>
    </source>
</reference>
<evidence type="ECO:0000313" key="6">
    <source>
        <dbReference type="EMBL" id="EPQ66660.1"/>
    </source>
</evidence>
<keyword evidence="1" id="KW-0677">Repeat</keyword>
<gene>
    <name evidence="6" type="ORF">BGT96224_1340</name>
    <name evidence="7" type="ORF">BGT96224V2_LOCUS1527</name>
</gene>
<comment type="similarity">
    <text evidence="3">Belongs to the TTC4 family.</text>
</comment>
<keyword evidence="2" id="KW-0802">TPR repeat</keyword>
<reference evidence="6" key="2">
    <citation type="submission" date="2013-01" db="EMBL/GenBank/DDBJ databases">
        <title>The wheat powdery mildew genome reveals unique evolution of an obligate biotroph.</title>
        <authorList>
            <person name="Oberhaensli S."/>
            <person name="Wicker T."/>
            <person name="Keller B."/>
        </authorList>
    </citation>
    <scope>NUCLEOTIDE SEQUENCE</scope>
    <source>
        <strain evidence="6">96224</strain>
    </source>
</reference>
<evidence type="ECO:0000259" key="5">
    <source>
        <dbReference type="Pfam" id="PF18972"/>
    </source>
</evidence>
<dbReference type="GO" id="GO:0030544">
    <property type="term" value="F:Hsp70 protein binding"/>
    <property type="evidence" value="ECO:0007669"/>
    <property type="project" value="EnsemblFungi"/>
</dbReference>
<dbReference type="EMBL" id="KE374992">
    <property type="protein sequence ID" value="EPQ66660.1"/>
    <property type="molecule type" value="Genomic_DNA"/>
</dbReference>
<protein>
    <submittedName>
        <fullName evidence="7">Bgt-1340</fullName>
    </submittedName>
    <submittedName>
        <fullName evidence="6">TPR-containing co-chaperone</fullName>
    </submittedName>
</protein>
<dbReference type="InterPro" id="IPR011990">
    <property type="entry name" value="TPR-like_helical_dom_sf"/>
</dbReference>
<dbReference type="InterPro" id="IPR044059">
    <property type="entry name" value="Csn1/TTC4_wheel"/>
</dbReference>
<dbReference type="Proteomes" id="UP000053110">
    <property type="component" value="Unassembled WGS sequence"/>
</dbReference>
<dbReference type="PANTHER" id="PTHR46035">
    <property type="entry name" value="TETRATRICOPEPTIDE REPEAT PROTEIN 4"/>
    <property type="match status" value="1"/>
</dbReference>
<dbReference type="AlphaFoldDB" id="A0A061HQQ8"/>
<evidence type="ECO:0000313" key="8">
    <source>
        <dbReference type="Proteomes" id="UP000053110"/>
    </source>
</evidence>
<dbReference type="GO" id="GO:0005634">
    <property type="term" value="C:nucleus"/>
    <property type="evidence" value="ECO:0007669"/>
    <property type="project" value="TreeGrafter"/>
</dbReference>
<proteinExistence type="inferred from homology"/>
<dbReference type="SMART" id="SM00028">
    <property type="entry name" value="TPR"/>
    <property type="match status" value="3"/>
</dbReference>
<dbReference type="GO" id="GO:0051879">
    <property type="term" value="F:Hsp90 protein binding"/>
    <property type="evidence" value="ECO:0007669"/>
    <property type="project" value="EnsemblFungi"/>
</dbReference>
<organism evidence="7">
    <name type="scientific">Blumeria graminis f. sp. tritici 96224</name>
    <dbReference type="NCBI Taxonomy" id="1268274"/>
    <lineage>
        <taxon>Eukaryota</taxon>
        <taxon>Fungi</taxon>
        <taxon>Dikarya</taxon>
        <taxon>Ascomycota</taxon>
        <taxon>Pezizomycotina</taxon>
        <taxon>Leotiomycetes</taxon>
        <taxon>Erysiphales</taxon>
        <taxon>Erysiphaceae</taxon>
        <taxon>Blumeria</taxon>
    </lineage>
</organism>
<feature type="region of interest" description="Disordered" evidence="4">
    <location>
        <begin position="14"/>
        <end position="36"/>
    </location>
</feature>
<dbReference type="GO" id="GO:0042026">
    <property type="term" value="P:protein refolding"/>
    <property type="evidence" value="ECO:0007669"/>
    <property type="project" value="EnsemblFungi"/>
</dbReference>